<evidence type="ECO:0000313" key="2">
    <source>
        <dbReference type="Proteomes" id="UP000325081"/>
    </source>
</evidence>
<dbReference type="EMBL" id="BKCP01003336">
    <property type="protein sequence ID" value="GER29155.1"/>
    <property type="molecule type" value="Genomic_DNA"/>
</dbReference>
<proteinExistence type="predicted"/>
<comment type="caution">
    <text evidence="1">The sequence shown here is derived from an EMBL/GenBank/DDBJ whole genome shotgun (WGS) entry which is preliminary data.</text>
</comment>
<protein>
    <submittedName>
        <fullName evidence="1">Ryanodine receptor 3-like protein</fullName>
    </submittedName>
</protein>
<sequence>MFLECREISRVQWRLGRVPWDELQFEPISCWWCVAMEECQKEMDKMNLLLSCCMAPIIEISLGSQTNHSSRNRLLEDEKSCWHSSSYLNCACNRGPTPAFAPVLTYWHSNPQKLLSPCHKLVS</sequence>
<name>A0A5A7P8K5_STRAF</name>
<keyword evidence="1" id="KW-0675">Receptor</keyword>
<reference evidence="2" key="1">
    <citation type="journal article" date="2019" name="Curr. Biol.">
        <title>Genome Sequence of Striga asiatica Provides Insight into the Evolution of Plant Parasitism.</title>
        <authorList>
            <person name="Yoshida S."/>
            <person name="Kim S."/>
            <person name="Wafula E.K."/>
            <person name="Tanskanen J."/>
            <person name="Kim Y.M."/>
            <person name="Honaas L."/>
            <person name="Yang Z."/>
            <person name="Spallek T."/>
            <person name="Conn C.E."/>
            <person name="Ichihashi Y."/>
            <person name="Cheong K."/>
            <person name="Cui S."/>
            <person name="Der J.P."/>
            <person name="Gundlach H."/>
            <person name="Jiao Y."/>
            <person name="Hori C."/>
            <person name="Ishida J.K."/>
            <person name="Kasahara H."/>
            <person name="Kiba T."/>
            <person name="Kim M.S."/>
            <person name="Koo N."/>
            <person name="Laohavisit A."/>
            <person name="Lee Y.H."/>
            <person name="Lumba S."/>
            <person name="McCourt P."/>
            <person name="Mortimer J.C."/>
            <person name="Mutuku J.M."/>
            <person name="Nomura T."/>
            <person name="Sasaki-Sekimoto Y."/>
            <person name="Seto Y."/>
            <person name="Wang Y."/>
            <person name="Wakatake T."/>
            <person name="Sakakibara H."/>
            <person name="Demura T."/>
            <person name="Yamaguchi S."/>
            <person name="Yoneyama K."/>
            <person name="Manabe R.I."/>
            <person name="Nelson D.C."/>
            <person name="Schulman A.H."/>
            <person name="Timko M.P."/>
            <person name="dePamphilis C.W."/>
            <person name="Choi D."/>
            <person name="Shirasu K."/>
        </authorList>
    </citation>
    <scope>NUCLEOTIDE SEQUENCE [LARGE SCALE GENOMIC DNA]</scope>
    <source>
        <strain evidence="2">cv. UVA1</strain>
    </source>
</reference>
<organism evidence="1 2">
    <name type="scientific">Striga asiatica</name>
    <name type="common">Asiatic witchweed</name>
    <name type="synonym">Buchnera asiatica</name>
    <dbReference type="NCBI Taxonomy" id="4170"/>
    <lineage>
        <taxon>Eukaryota</taxon>
        <taxon>Viridiplantae</taxon>
        <taxon>Streptophyta</taxon>
        <taxon>Embryophyta</taxon>
        <taxon>Tracheophyta</taxon>
        <taxon>Spermatophyta</taxon>
        <taxon>Magnoliopsida</taxon>
        <taxon>eudicotyledons</taxon>
        <taxon>Gunneridae</taxon>
        <taxon>Pentapetalae</taxon>
        <taxon>asterids</taxon>
        <taxon>lamiids</taxon>
        <taxon>Lamiales</taxon>
        <taxon>Orobanchaceae</taxon>
        <taxon>Buchnereae</taxon>
        <taxon>Striga</taxon>
    </lineage>
</organism>
<keyword evidence="2" id="KW-1185">Reference proteome</keyword>
<evidence type="ECO:0000313" key="1">
    <source>
        <dbReference type="EMBL" id="GER29155.1"/>
    </source>
</evidence>
<dbReference type="AlphaFoldDB" id="A0A5A7P8K5"/>
<gene>
    <name evidence="1" type="ORF">STAS_04992</name>
</gene>
<dbReference type="Proteomes" id="UP000325081">
    <property type="component" value="Unassembled WGS sequence"/>
</dbReference>
<accession>A0A5A7P8K5</accession>